<name>A0A4S8SSG4_AURPU</name>
<dbReference type="EMBL" id="QZAF01000080">
    <property type="protein sequence ID" value="THV73799.1"/>
    <property type="molecule type" value="Genomic_DNA"/>
</dbReference>
<protein>
    <submittedName>
        <fullName evidence="1">Uncharacterized protein</fullName>
    </submittedName>
</protein>
<organism evidence="1 2">
    <name type="scientific">Aureobasidium pullulans</name>
    <name type="common">Black yeast</name>
    <name type="synonym">Pullularia pullulans</name>
    <dbReference type="NCBI Taxonomy" id="5580"/>
    <lineage>
        <taxon>Eukaryota</taxon>
        <taxon>Fungi</taxon>
        <taxon>Dikarya</taxon>
        <taxon>Ascomycota</taxon>
        <taxon>Pezizomycotina</taxon>
        <taxon>Dothideomycetes</taxon>
        <taxon>Dothideomycetidae</taxon>
        <taxon>Dothideales</taxon>
        <taxon>Saccotheciaceae</taxon>
        <taxon>Aureobasidium</taxon>
    </lineage>
</organism>
<proteinExistence type="predicted"/>
<evidence type="ECO:0000313" key="1">
    <source>
        <dbReference type="EMBL" id="THV73799.1"/>
    </source>
</evidence>
<sequence>MTSTHISLCIMASIIDIESATDDFNISPRDAVRREALRYFSSNPGMDTAAPNVGLHNSACTCLSARDMSVQDLARLSLGLLDRNTSIKLAQKYIEAMGISPICDCSEFDCTFSPNKDLWKLAIQTGTSQIILDARIFPSVNFAGNRRHTKPRRFLEQSLLAAGIFPGDKFDRKLGLAKSVMEKEITVFRDVEAARKQILIGNPQADTRGHPELLLASCGRDQELGYDKREICGKLVYWSDINNDAYTALETIKIAPFELFEKFGLYDWENCVVTCGATCRHAAEECLFLIRKILPNETALHRKTNRYIVCHVLRLAGTIDAKLELTKGVAEKIASAKDSMEIQHIENKEYII</sequence>
<gene>
    <name evidence="1" type="ORF">D6D28_03013</name>
</gene>
<reference evidence="1 2" key="1">
    <citation type="submission" date="2018-10" db="EMBL/GenBank/DDBJ databases">
        <title>Fifty Aureobasidium pullulans genomes reveal a recombining polyextremotolerant generalist.</title>
        <authorList>
            <person name="Gostincar C."/>
            <person name="Turk M."/>
            <person name="Zajc J."/>
            <person name="Gunde-Cimerman N."/>
        </authorList>
    </citation>
    <scope>NUCLEOTIDE SEQUENCE [LARGE SCALE GENOMIC DNA]</scope>
    <source>
        <strain evidence="1 2">EXF-11900</strain>
    </source>
</reference>
<dbReference type="AlphaFoldDB" id="A0A4S8SSG4"/>
<comment type="caution">
    <text evidence="1">The sequence shown here is derived from an EMBL/GenBank/DDBJ whole genome shotgun (WGS) entry which is preliminary data.</text>
</comment>
<accession>A0A4S8SSG4</accession>
<evidence type="ECO:0000313" key="2">
    <source>
        <dbReference type="Proteomes" id="UP000304951"/>
    </source>
</evidence>
<dbReference type="Proteomes" id="UP000304951">
    <property type="component" value="Unassembled WGS sequence"/>
</dbReference>